<dbReference type="NCBIfam" id="TIGR00254">
    <property type="entry name" value="GGDEF"/>
    <property type="match status" value="1"/>
</dbReference>
<dbReference type="InterPro" id="IPR000160">
    <property type="entry name" value="GGDEF_dom"/>
</dbReference>
<evidence type="ECO:0000313" key="3">
    <source>
        <dbReference type="EMBL" id="MBR0561407.1"/>
    </source>
</evidence>
<dbReference type="RefSeq" id="WP_211925376.1">
    <property type="nucleotide sequence ID" value="NZ_JAGQFT020000004.1"/>
</dbReference>
<dbReference type="InterPro" id="IPR050706">
    <property type="entry name" value="Cyclic-di-GMP_PDE-like"/>
</dbReference>
<comment type="caution">
    <text evidence="3">The sequence shown here is derived from an EMBL/GenBank/DDBJ whole genome shotgun (WGS) entry which is preliminary data.</text>
</comment>
<feature type="domain" description="GGDEF" evidence="2">
    <location>
        <begin position="443"/>
        <end position="594"/>
    </location>
</feature>
<evidence type="ECO:0000259" key="1">
    <source>
        <dbReference type="PROSITE" id="PS50883"/>
    </source>
</evidence>
<keyword evidence="5" id="KW-1185">Reference proteome</keyword>
<dbReference type="InterPro" id="IPR001633">
    <property type="entry name" value="EAL_dom"/>
</dbReference>
<evidence type="ECO:0000313" key="4">
    <source>
        <dbReference type="EMBL" id="MBS7457153.1"/>
    </source>
</evidence>
<feature type="domain" description="EAL" evidence="1">
    <location>
        <begin position="13"/>
        <end position="260"/>
    </location>
</feature>
<dbReference type="InterPro" id="IPR035919">
    <property type="entry name" value="EAL_sf"/>
</dbReference>
<dbReference type="PANTHER" id="PTHR33121:SF76">
    <property type="entry name" value="SIGNALING PROTEIN"/>
    <property type="match status" value="1"/>
</dbReference>
<dbReference type="SMART" id="SM00052">
    <property type="entry name" value="EAL"/>
    <property type="match status" value="1"/>
</dbReference>
<dbReference type="InterPro" id="IPR046342">
    <property type="entry name" value="CBS_dom_sf"/>
</dbReference>
<dbReference type="EMBL" id="JAGQFT020000004">
    <property type="protein sequence ID" value="MBS7457153.1"/>
    <property type="molecule type" value="Genomic_DNA"/>
</dbReference>
<sequence length="605" mass="65543">MASDITTTQAAPGRQRSDPVAQALAPGAMFALYQPIFALDDARVLAHEALMRVAGFTDSPLRILDEARTRGRLGEVELLAARRGATLMDAAEPGLLFVNLSSRAILHADLRPQQVLDSLAAGGRDLGRYVIELSERDIVEDPAELADALGYLRAAGIRLALDDFGAGHSNFQLWHELAPEFVKLDRFLIDGIARSAGKLTIVKALVEVAAALGAELVAEGIEAAADLELVKDLGIGYAQGFLLGRPQRSPCRTPAAEVLALGAGGAALHPQASRVAPGRRIAAAHLLVEAPALTPANSNDDVERLFQRHPDLHALAVIDAQARPLGLINRQVFNERMARPFTRELHAHRSCSGFMHEHPILAELSDGIADMADVLRGEDQRYLADGFVITDQGRYRGLGTGESLVRRVTELRIEAARYANPLTFLPGNIPITEHIERLLAAGRPFVAAYGDLDNFKPFNDQYGYFRGDRMIRLAAEIQCRHVDARHDFVGHVGGDDFVILFQSGDWRERCERIVAAFNEAAVQLFDPDDVRRGVLQGEDRSGRPATFPLTTLCMGVAEIAPGRFTRAEDVASFAAAAKRRAKHEGVGVRVLEEAEAHALAAADAG</sequence>
<reference evidence="3" key="2">
    <citation type="submission" date="2021-04" db="EMBL/GenBank/DDBJ databases">
        <authorList>
            <person name="Karlyshev A.V."/>
        </authorList>
    </citation>
    <scope>NUCLEOTIDE SEQUENCE</scope>
    <source>
        <strain evidence="3">LMG 29479</strain>
    </source>
</reference>
<dbReference type="CDD" id="cd01948">
    <property type="entry name" value="EAL"/>
    <property type="match status" value="1"/>
</dbReference>
<accession>A0A8J7VRB3</accession>
<dbReference type="SUPFAM" id="SSF141868">
    <property type="entry name" value="EAL domain-like"/>
    <property type="match status" value="1"/>
</dbReference>
<proteinExistence type="predicted"/>
<dbReference type="InterPro" id="IPR043128">
    <property type="entry name" value="Rev_trsase/Diguanyl_cyclase"/>
</dbReference>
<evidence type="ECO:0000313" key="5">
    <source>
        <dbReference type="Proteomes" id="UP000675747"/>
    </source>
</evidence>
<dbReference type="SUPFAM" id="SSF55073">
    <property type="entry name" value="Nucleotide cyclase"/>
    <property type="match status" value="1"/>
</dbReference>
<dbReference type="Proteomes" id="UP000675747">
    <property type="component" value="Unassembled WGS sequence"/>
</dbReference>
<dbReference type="GO" id="GO:0071111">
    <property type="term" value="F:cyclic-guanylate-specific phosphodiesterase activity"/>
    <property type="evidence" value="ECO:0007669"/>
    <property type="project" value="InterPro"/>
</dbReference>
<gene>
    <name evidence="4" type="ORF">KB893_008380</name>
    <name evidence="3" type="ORF">KB893_02560</name>
</gene>
<dbReference type="Pfam" id="PF00563">
    <property type="entry name" value="EAL"/>
    <property type="match status" value="1"/>
</dbReference>
<dbReference type="InterPro" id="IPR029787">
    <property type="entry name" value="Nucleotide_cyclase"/>
</dbReference>
<dbReference type="Gene3D" id="3.30.70.270">
    <property type="match status" value="1"/>
</dbReference>
<protein>
    <submittedName>
        <fullName evidence="3">EAL domain-containing protein</fullName>
    </submittedName>
</protein>
<dbReference type="EMBL" id="JAGQFT010000009">
    <property type="protein sequence ID" value="MBR0561407.1"/>
    <property type="molecule type" value="Genomic_DNA"/>
</dbReference>
<dbReference type="PROSITE" id="PS50887">
    <property type="entry name" value="GGDEF"/>
    <property type="match status" value="1"/>
</dbReference>
<organism evidence="3">
    <name type="scientific">Coralloluteibacterium stylophorae</name>
    <dbReference type="NCBI Taxonomy" id="1776034"/>
    <lineage>
        <taxon>Bacteria</taxon>
        <taxon>Pseudomonadati</taxon>
        <taxon>Pseudomonadota</taxon>
        <taxon>Gammaproteobacteria</taxon>
        <taxon>Lysobacterales</taxon>
        <taxon>Lysobacteraceae</taxon>
        <taxon>Coralloluteibacterium</taxon>
    </lineage>
</organism>
<evidence type="ECO:0000259" key="2">
    <source>
        <dbReference type="PROSITE" id="PS50887"/>
    </source>
</evidence>
<dbReference type="AlphaFoldDB" id="A0A8J7VRB3"/>
<dbReference type="PROSITE" id="PS50883">
    <property type="entry name" value="EAL"/>
    <property type="match status" value="1"/>
</dbReference>
<dbReference type="SUPFAM" id="SSF54631">
    <property type="entry name" value="CBS-domain pair"/>
    <property type="match status" value="1"/>
</dbReference>
<dbReference type="CDD" id="cd04598">
    <property type="entry name" value="CBS_pair_GGDEF_EAL"/>
    <property type="match status" value="1"/>
</dbReference>
<dbReference type="SMART" id="SM00267">
    <property type="entry name" value="GGDEF"/>
    <property type="match status" value="1"/>
</dbReference>
<reference evidence="4 5" key="1">
    <citation type="journal article" date="2021" name="Microbiol. Resour. Announc.">
        <title>Draft Genome Sequence of Coralloluteibacterium stylophorae LMG 29479T.</title>
        <authorList>
            <person name="Karlyshev A.V."/>
            <person name="Kudryashova E.B."/>
            <person name="Ariskina E.V."/>
            <person name="Conroy A.P."/>
            <person name="Abidueva E.Y."/>
        </authorList>
    </citation>
    <scope>NUCLEOTIDE SEQUENCE [LARGE SCALE GENOMIC DNA]</scope>
    <source>
        <strain evidence="4 5">LMG 29479</strain>
    </source>
</reference>
<dbReference type="Gene3D" id="3.20.20.450">
    <property type="entry name" value="EAL domain"/>
    <property type="match status" value="1"/>
</dbReference>
<name>A0A8J7VRB3_9GAMM</name>
<dbReference type="Pfam" id="PF00990">
    <property type="entry name" value="GGDEF"/>
    <property type="match status" value="1"/>
</dbReference>
<dbReference type="PANTHER" id="PTHR33121">
    <property type="entry name" value="CYCLIC DI-GMP PHOSPHODIESTERASE PDEF"/>
    <property type="match status" value="1"/>
</dbReference>